<evidence type="ECO:0000313" key="2">
    <source>
        <dbReference type="Proteomes" id="UP000244168"/>
    </source>
</evidence>
<keyword evidence="1" id="KW-0436">Ligase</keyword>
<dbReference type="EMBL" id="QAOQ01000008">
    <property type="protein sequence ID" value="PTQ93591.1"/>
    <property type="molecule type" value="Genomic_DNA"/>
</dbReference>
<keyword evidence="2" id="KW-1185">Reference proteome</keyword>
<dbReference type="OrthoDB" id="1351981at2"/>
<dbReference type="InterPro" id="IPR009097">
    <property type="entry name" value="Cyclic_Pdiesterase"/>
</dbReference>
<dbReference type="Pfam" id="PF13563">
    <property type="entry name" value="2_5_RNA_ligase2"/>
    <property type="match status" value="1"/>
</dbReference>
<dbReference type="Proteomes" id="UP000244168">
    <property type="component" value="Unassembled WGS sequence"/>
</dbReference>
<comment type="caution">
    <text evidence="1">The sequence shown here is derived from an EMBL/GenBank/DDBJ whole genome shotgun (WGS) entry which is preliminary data.</text>
</comment>
<gene>
    <name evidence="1" type="ORF">C8P68_10853</name>
</gene>
<sequence length="184" mass="21425">MTSYTDYLMIISPPAEIKAEIDRYKRASARKIGEFNSLHSKAHISINSQTRCKPFHAQPAIRSMAGPLGMLPPVKLKINGFKHFMSGDKYTIFAALADDERTNNWFKLLRQQMRITTKSFIPHITVVRSIPGDAFNYLWPFFKDLPFEAEFMADRLTVLERETYILQSNWHIFTELYFGTQLLR</sequence>
<proteinExistence type="predicted"/>
<name>A0A2T5J5P6_9SPHI</name>
<protein>
    <submittedName>
        <fullName evidence="1">2'-5' RNA ligase superfamily protein</fullName>
    </submittedName>
</protein>
<dbReference type="SUPFAM" id="SSF55144">
    <property type="entry name" value="LigT-like"/>
    <property type="match status" value="1"/>
</dbReference>
<evidence type="ECO:0000313" key="1">
    <source>
        <dbReference type="EMBL" id="PTQ93591.1"/>
    </source>
</evidence>
<dbReference type="RefSeq" id="WP_107830756.1">
    <property type="nucleotide sequence ID" value="NZ_CP160205.1"/>
</dbReference>
<dbReference type="AlphaFoldDB" id="A0A2T5J5P6"/>
<accession>A0A2T5J5P6</accession>
<dbReference type="GO" id="GO:0016874">
    <property type="term" value="F:ligase activity"/>
    <property type="evidence" value="ECO:0007669"/>
    <property type="project" value="UniProtKB-KW"/>
</dbReference>
<dbReference type="Gene3D" id="3.90.1140.10">
    <property type="entry name" value="Cyclic phosphodiesterase"/>
    <property type="match status" value="1"/>
</dbReference>
<reference evidence="1 2" key="1">
    <citation type="submission" date="2018-04" db="EMBL/GenBank/DDBJ databases">
        <title>Genomic Encyclopedia of Archaeal and Bacterial Type Strains, Phase II (KMG-II): from individual species to whole genera.</title>
        <authorList>
            <person name="Goeker M."/>
        </authorList>
    </citation>
    <scope>NUCLEOTIDE SEQUENCE [LARGE SCALE GENOMIC DNA]</scope>
    <source>
        <strain evidence="1 2">DSM 26809</strain>
    </source>
</reference>
<organism evidence="1 2">
    <name type="scientific">Mucilaginibacter yixingensis</name>
    <dbReference type="NCBI Taxonomy" id="1295612"/>
    <lineage>
        <taxon>Bacteria</taxon>
        <taxon>Pseudomonadati</taxon>
        <taxon>Bacteroidota</taxon>
        <taxon>Sphingobacteriia</taxon>
        <taxon>Sphingobacteriales</taxon>
        <taxon>Sphingobacteriaceae</taxon>
        <taxon>Mucilaginibacter</taxon>
    </lineage>
</organism>